<evidence type="ECO:0000256" key="2">
    <source>
        <dbReference type="ARBA" id="ARBA00022679"/>
    </source>
</evidence>
<accession>C0D8Y4</accession>
<dbReference type="RefSeq" id="WP_007717649.1">
    <property type="nucleotide sequence ID" value="NZ_CP102272.1"/>
</dbReference>
<evidence type="ECO:0000313" key="5">
    <source>
        <dbReference type="EMBL" id="EEG52220.1"/>
    </source>
</evidence>
<keyword evidence="6" id="KW-1185">Reference proteome</keyword>
<dbReference type="HOGENOM" id="CLU_104529_1_0_9"/>
<comment type="caution">
    <text evidence="5">The sequence shown here is derived from an EMBL/GenBank/DDBJ whole genome shotgun (WGS) entry which is preliminary data.</text>
</comment>
<dbReference type="AlphaFoldDB" id="C0D8Y4"/>
<dbReference type="GO" id="GO:0050519">
    <property type="term" value="F:holo-citrate lyase synthase activity"/>
    <property type="evidence" value="ECO:0007669"/>
    <property type="project" value="UniProtKB-EC"/>
</dbReference>
<name>C0D8Y4_9FIRM</name>
<reference evidence="5 6" key="1">
    <citation type="submission" date="2009-02" db="EMBL/GenBank/DDBJ databases">
        <title>Draft genome sequence of Clostridium asparagiforme (DSM 15981).</title>
        <authorList>
            <person name="Sudarsanam P."/>
            <person name="Ley R."/>
            <person name="Guruge J."/>
            <person name="Turnbaugh P.J."/>
            <person name="Mahowald M."/>
            <person name="Liep D."/>
            <person name="Gordon J."/>
        </authorList>
    </citation>
    <scope>NUCLEOTIDE SEQUENCE [LARGE SCALE GENOMIC DNA]</scope>
    <source>
        <strain evidence="5 6">DSM 15981</strain>
    </source>
</reference>
<gene>
    <name evidence="5" type="primary">citX</name>
    <name evidence="5" type="ORF">CLOSTASPAR_05733</name>
</gene>
<dbReference type="EMBL" id="ACCJ01000468">
    <property type="protein sequence ID" value="EEG52220.1"/>
    <property type="molecule type" value="Genomic_DNA"/>
</dbReference>
<evidence type="ECO:0000256" key="4">
    <source>
        <dbReference type="ARBA" id="ARBA00048574"/>
    </source>
</evidence>
<sequence>MPDTQALNPNNNQNPGLLEEVALEDMLNARERRAAIQRSLLDEFHCPLVCLTLNIPGPVKVLDRVPEAFDRGCRRILDVLDEAGFTVLRQLVIREKTGYELFLSVNGDAVEIKERMAAIEDGGRLGRLYDIDVIRLDGQKVSREEFGLAPRTCLLCGQPAHACSRSRRHSVAELVEEIQTILREGSFRSDE</sequence>
<protein>
    <recommendedName>
        <fullName evidence="1">citrate lyase holo-[acyl-carrier protein] synthase</fullName>
        <ecNumber evidence="1">2.7.7.61</ecNumber>
    </recommendedName>
</protein>
<dbReference type="NCBIfam" id="NF002383">
    <property type="entry name" value="PRK01392.1"/>
    <property type="match status" value="1"/>
</dbReference>
<dbReference type="Proteomes" id="UP000004756">
    <property type="component" value="Unassembled WGS sequence"/>
</dbReference>
<dbReference type="NCBIfam" id="TIGR03124">
    <property type="entry name" value="citrate_citX"/>
    <property type="match status" value="1"/>
</dbReference>
<organism evidence="5 6">
    <name type="scientific">[Clostridium] asparagiforme DSM 15981</name>
    <dbReference type="NCBI Taxonomy" id="518636"/>
    <lineage>
        <taxon>Bacteria</taxon>
        <taxon>Bacillati</taxon>
        <taxon>Bacillota</taxon>
        <taxon>Clostridia</taxon>
        <taxon>Lachnospirales</taxon>
        <taxon>Lachnospiraceae</taxon>
        <taxon>Enterocloster</taxon>
    </lineage>
</organism>
<dbReference type="Pfam" id="PF03802">
    <property type="entry name" value="CitX"/>
    <property type="match status" value="1"/>
</dbReference>
<dbReference type="GO" id="GO:0051191">
    <property type="term" value="P:prosthetic group biosynthetic process"/>
    <property type="evidence" value="ECO:0007669"/>
    <property type="project" value="InterPro"/>
</dbReference>
<comment type="catalytic activity">
    <reaction evidence="4">
        <text>apo-[citrate lyase ACP] + 2'-(5''-triphospho-alpha-D-ribosyl)-3'-dephospho-CoA = holo-[citrate lyase ACP] + diphosphate</text>
        <dbReference type="Rhea" id="RHEA:16333"/>
        <dbReference type="Rhea" id="RHEA-COMP:10157"/>
        <dbReference type="Rhea" id="RHEA-COMP:10158"/>
        <dbReference type="ChEBI" id="CHEBI:29999"/>
        <dbReference type="ChEBI" id="CHEBI:33019"/>
        <dbReference type="ChEBI" id="CHEBI:61378"/>
        <dbReference type="ChEBI" id="CHEBI:82683"/>
        <dbReference type="EC" id="2.7.7.61"/>
    </reaction>
</comment>
<evidence type="ECO:0000313" key="6">
    <source>
        <dbReference type="Proteomes" id="UP000004756"/>
    </source>
</evidence>
<dbReference type="EC" id="2.7.7.61" evidence="1"/>
<evidence type="ECO:0000256" key="1">
    <source>
        <dbReference type="ARBA" id="ARBA00012524"/>
    </source>
</evidence>
<proteinExistence type="predicted"/>
<dbReference type="InterPro" id="IPR005551">
    <property type="entry name" value="CitX"/>
</dbReference>
<evidence type="ECO:0000256" key="3">
    <source>
        <dbReference type="ARBA" id="ARBA00022695"/>
    </source>
</evidence>
<keyword evidence="2 5" id="KW-0808">Transferase</keyword>
<keyword evidence="3 5" id="KW-0548">Nucleotidyltransferase</keyword>